<protein>
    <recommendedName>
        <fullName evidence="5">Co-chaperone DjlA N-terminal domain-containing protein</fullName>
    </recommendedName>
</protein>
<keyword evidence="1" id="KW-0175">Coiled coil</keyword>
<reference evidence="4" key="1">
    <citation type="journal article" date="2019" name="Int. J. Syst. Evol. Microbiol.">
        <title>The Global Catalogue of Microorganisms (GCM) 10K type strain sequencing project: providing services to taxonomists for standard genome sequencing and annotation.</title>
        <authorList>
            <consortium name="The Broad Institute Genomics Platform"/>
            <consortium name="The Broad Institute Genome Sequencing Center for Infectious Disease"/>
            <person name="Wu L."/>
            <person name="Ma J."/>
        </authorList>
    </citation>
    <scope>NUCLEOTIDE SEQUENCE [LARGE SCALE GENOMIC DNA]</scope>
    <source>
        <strain evidence="4">CGMCC 1.15643</strain>
    </source>
</reference>
<comment type="caution">
    <text evidence="3">The sequence shown here is derived from an EMBL/GenBank/DDBJ whole genome shotgun (WGS) entry which is preliminary data.</text>
</comment>
<dbReference type="EMBL" id="JBHSLI010000009">
    <property type="protein sequence ID" value="MFC5295305.1"/>
    <property type="molecule type" value="Genomic_DNA"/>
</dbReference>
<evidence type="ECO:0008006" key="5">
    <source>
        <dbReference type="Google" id="ProtNLM"/>
    </source>
</evidence>
<proteinExistence type="predicted"/>
<sequence>MPVIAAIVGAVFTGVIYWMLWGGGMEYLRDSLASHGQQKHREKLQQRRAEAETESRRVALRTLPETRDGAVALMCLVASERGEPTSEQRDMIRSEMKAILEYGADLEERLALAQHAVSRAPSRTMAMLDLRDLMRPHLTAAEFGELFAMLRRVAALHGGPTQGQESLIAEAERTLPPHR</sequence>
<keyword evidence="4" id="KW-1185">Reference proteome</keyword>
<evidence type="ECO:0000313" key="4">
    <source>
        <dbReference type="Proteomes" id="UP001595976"/>
    </source>
</evidence>
<keyword evidence="2" id="KW-0472">Membrane</keyword>
<feature type="coiled-coil region" evidence="1">
    <location>
        <begin position="34"/>
        <end position="61"/>
    </location>
</feature>
<accession>A0ABW0F9W4</accession>
<gene>
    <name evidence="3" type="ORF">ACFPK2_20125</name>
</gene>
<organism evidence="3 4">
    <name type="scientific">Bosea minatitlanensis</name>
    <dbReference type="NCBI Taxonomy" id="128782"/>
    <lineage>
        <taxon>Bacteria</taxon>
        <taxon>Pseudomonadati</taxon>
        <taxon>Pseudomonadota</taxon>
        <taxon>Alphaproteobacteria</taxon>
        <taxon>Hyphomicrobiales</taxon>
        <taxon>Boseaceae</taxon>
        <taxon>Bosea</taxon>
    </lineage>
</organism>
<evidence type="ECO:0000256" key="2">
    <source>
        <dbReference type="SAM" id="Phobius"/>
    </source>
</evidence>
<dbReference type="Proteomes" id="UP001595976">
    <property type="component" value="Unassembled WGS sequence"/>
</dbReference>
<evidence type="ECO:0000256" key="1">
    <source>
        <dbReference type="SAM" id="Coils"/>
    </source>
</evidence>
<keyword evidence="2" id="KW-1133">Transmembrane helix</keyword>
<dbReference type="RefSeq" id="WP_158448014.1">
    <property type="nucleotide sequence ID" value="NZ_JAOAOS010000010.1"/>
</dbReference>
<evidence type="ECO:0000313" key="3">
    <source>
        <dbReference type="EMBL" id="MFC5295305.1"/>
    </source>
</evidence>
<feature type="transmembrane region" description="Helical" evidence="2">
    <location>
        <begin position="6"/>
        <end position="28"/>
    </location>
</feature>
<name>A0ABW0F9W4_9HYPH</name>
<keyword evidence="2" id="KW-0812">Transmembrane</keyword>